<dbReference type="GO" id="GO:0016020">
    <property type="term" value="C:membrane"/>
    <property type="evidence" value="ECO:0007669"/>
    <property type="project" value="InterPro"/>
</dbReference>
<accession>A0A381NSM6</accession>
<evidence type="ECO:0008006" key="3">
    <source>
        <dbReference type="Google" id="ProtNLM"/>
    </source>
</evidence>
<sequence length="84" mass="9127">VTIVCSLIQIYVLLLVVRVVMSWFPISPNGPAETVAGFLYMVTDPVLVPLRRLLPPVRMGAMALDLSPIVAFFGLSVLRSILGC</sequence>
<dbReference type="AlphaFoldDB" id="A0A381NSM6"/>
<evidence type="ECO:0000256" key="1">
    <source>
        <dbReference type="SAM" id="Phobius"/>
    </source>
</evidence>
<dbReference type="PANTHER" id="PTHR33219:SF14">
    <property type="entry name" value="PROTEIN COFACTOR ASSEMBLY OF COMPLEX C SUBUNIT B CCB3, CHLOROPLASTIC-RELATED"/>
    <property type="match status" value="1"/>
</dbReference>
<evidence type="ECO:0000313" key="2">
    <source>
        <dbReference type="EMBL" id="SUZ56473.1"/>
    </source>
</evidence>
<keyword evidence="1" id="KW-0472">Membrane</keyword>
<reference evidence="2" key="1">
    <citation type="submission" date="2018-05" db="EMBL/GenBank/DDBJ databases">
        <authorList>
            <person name="Lanie J.A."/>
            <person name="Ng W.-L."/>
            <person name="Kazmierczak K.M."/>
            <person name="Andrzejewski T.M."/>
            <person name="Davidsen T.M."/>
            <person name="Wayne K.J."/>
            <person name="Tettelin H."/>
            <person name="Glass J.I."/>
            <person name="Rusch D."/>
            <person name="Podicherti R."/>
            <person name="Tsui H.-C.T."/>
            <person name="Winkler M.E."/>
        </authorList>
    </citation>
    <scope>NUCLEOTIDE SEQUENCE</scope>
</reference>
<feature type="non-terminal residue" evidence="2">
    <location>
        <position position="1"/>
    </location>
</feature>
<dbReference type="InterPro" id="IPR003425">
    <property type="entry name" value="CCB3/YggT"/>
</dbReference>
<dbReference type="PANTHER" id="PTHR33219">
    <property type="entry name" value="YLMG HOMOLOG PROTEIN 2, CHLOROPLASTIC"/>
    <property type="match status" value="1"/>
</dbReference>
<protein>
    <recommendedName>
        <fullName evidence="3">YggT family protein</fullName>
    </recommendedName>
</protein>
<proteinExistence type="predicted"/>
<organism evidence="2">
    <name type="scientific">marine metagenome</name>
    <dbReference type="NCBI Taxonomy" id="408172"/>
    <lineage>
        <taxon>unclassified sequences</taxon>
        <taxon>metagenomes</taxon>
        <taxon>ecological metagenomes</taxon>
    </lineage>
</organism>
<feature type="transmembrane region" description="Helical" evidence="1">
    <location>
        <begin position="7"/>
        <end position="26"/>
    </location>
</feature>
<keyword evidence="1" id="KW-0812">Transmembrane</keyword>
<dbReference type="Pfam" id="PF02325">
    <property type="entry name" value="CCB3_YggT"/>
    <property type="match status" value="1"/>
</dbReference>
<gene>
    <name evidence="2" type="ORF">METZ01_LOCUS9327</name>
</gene>
<feature type="transmembrane region" description="Helical" evidence="1">
    <location>
        <begin position="62"/>
        <end position="82"/>
    </location>
</feature>
<keyword evidence="1" id="KW-1133">Transmembrane helix</keyword>
<dbReference type="EMBL" id="UINC01000503">
    <property type="protein sequence ID" value="SUZ56473.1"/>
    <property type="molecule type" value="Genomic_DNA"/>
</dbReference>
<name>A0A381NSM6_9ZZZZ</name>